<dbReference type="Proteomes" id="UP000095192">
    <property type="component" value="Unassembled WGS sequence"/>
</dbReference>
<proteinExistence type="predicted"/>
<dbReference type="InParanoid" id="A0A1D3CVQ2"/>
<feature type="compositionally biased region" description="Low complexity" evidence="1">
    <location>
        <begin position="1"/>
        <end position="16"/>
    </location>
</feature>
<feature type="compositionally biased region" description="Pro residues" evidence="1">
    <location>
        <begin position="68"/>
        <end position="77"/>
    </location>
</feature>
<gene>
    <name evidence="2" type="ORF">cyc_01938</name>
</gene>
<reference evidence="2 3" key="1">
    <citation type="journal article" date="2016" name="BMC Genomics">
        <title>Comparative genomics reveals Cyclospora cayetanensis possesses coccidia-like metabolism and invasion components but unique surface antigens.</title>
        <authorList>
            <person name="Liu S."/>
            <person name="Wang L."/>
            <person name="Zheng H."/>
            <person name="Xu Z."/>
            <person name="Roellig D.M."/>
            <person name="Li N."/>
            <person name="Frace M.A."/>
            <person name="Tang K."/>
            <person name="Arrowood M.J."/>
            <person name="Moss D.M."/>
            <person name="Zhang L."/>
            <person name="Feng Y."/>
            <person name="Xiao L."/>
        </authorList>
    </citation>
    <scope>NUCLEOTIDE SEQUENCE [LARGE SCALE GENOMIC DNA]</scope>
    <source>
        <strain evidence="2 3">CHN_HEN01</strain>
    </source>
</reference>
<protein>
    <submittedName>
        <fullName evidence="2">Uncharacterized protein</fullName>
    </submittedName>
</protein>
<feature type="region of interest" description="Disordered" evidence="1">
    <location>
        <begin position="552"/>
        <end position="585"/>
    </location>
</feature>
<feature type="region of interest" description="Disordered" evidence="1">
    <location>
        <begin position="396"/>
        <end position="422"/>
    </location>
</feature>
<keyword evidence="3" id="KW-1185">Reference proteome</keyword>
<feature type="compositionally biased region" description="Polar residues" evidence="1">
    <location>
        <begin position="22"/>
        <end position="31"/>
    </location>
</feature>
<dbReference type="VEuPathDB" id="ToxoDB:cyc_01938"/>
<name>A0A1D3CVQ2_9EIME</name>
<dbReference type="AlphaFoldDB" id="A0A1D3CVQ2"/>
<accession>A0A1D3CVQ2</accession>
<feature type="region of interest" description="Disordered" evidence="1">
    <location>
        <begin position="1"/>
        <end position="77"/>
    </location>
</feature>
<evidence type="ECO:0000313" key="2">
    <source>
        <dbReference type="EMBL" id="OEH75272.1"/>
    </source>
</evidence>
<evidence type="ECO:0000313" key="3">
    <source>
        <dbReference type="Proteomes" id="UP000095192"/>
    </source>
</evidence>
<organism evidence="2 3">
    <name type="scientific">Cyclospora cayetanensis</name>
    <dbReference type="NCBI Taxonomy" id="88456"/>
    <lineage>
        <taxon>Eukaryota</taxon>
        <taxon>Sar</taxon>
        <taxon>Alveolata</taxon>
        <taxon>Apicomplexa</taxon>
        <taxon>Conoidasida</taxon>
        <taxon>Coccidia</taxon>
        <taxon>Eucoccidiorida</taxon>
        <taxon>Eimeriorina</taxon>
        <taxon>Eimeriidae</taxon>
        <taxon>Cyclospora</taxon>
    </lineage>
</organism>
<comment type="caution">
    <text evidence="2">The sequence shown here is derived from an EMBL/GenBank/DDBJ whole genome shotgun (WGS) entry which is preliminary data.</text>
</comment>
<sequence length="807" mass="89889">MEAQGAPRSRPSAASSGVRDFQPSTSHNQVRSARPDPSKVPKPCPKPKAPLFNAPEGHKSPASRRKPPSYPGAPPACPVPRPKLTCSGLDEALDASHKEAFVHWAPKEGLHPHVGAPHPDRMEAEQLLHQENPSTPWSVSGCRAKTHCGEARHCIPVFKYAPTLCPKSESIIQVYRQKRVKELWVKIDTEGERVADLFALRPVADSLDLSERRFLHAVIPCLVQRALSKTSQDAAEEKGCLDPRTDTELRLHNAKPDVEGPVRFGTLSPDSRPPRFPQETGEATANATATPHLFVPESLFLSTCIELLAHGFGVNGINQFRDSITYSCRKLVAAVNPSCCLEDRQRVMGRCWSRFDAVIQRFVRKKQQQEHVSLAIRDLKDEEECTFHPEINSTPRYLKKSSTEGIPKYHSKRQQQQLQDGALPTDPMVIFRQFCSRFVPDDRCSDLMRALEECSFQPNAKKADIRQWLQQEGEREEAEAAGAEGDAKLLRQAKLCAAAPKKWILDGREPQHRERRQCVRLAECVLNSKGQPVIAIDTAGAEGASGVAAKSLHPTSSTAKLMNSPRAIPGNSRTTNPSEKWKEGLRGGYLPPKMVFSMESEGDKEREDRRRAVRKEDWSRYIRIGARGLQTRVIPRQGDLQKLCDEFTQTPATPPPTLWEHSRRRRPCLERGPDARTYTASIAGRAAFASSLSLARCCEDTVPVPTVFTVPAPPQKLALQDSHQLHAQLTREANFGSLKLPPKVVGIQRDKASVVSPPVPLFSQLGSPFRSHASAPSLYLMYYTLHKPKRSPMEERKTCSQEDRACS</sequence>
<dbReference type="EMBL" id="JROU02001772">
    <property type="protein sequence ID" value="OEH75272.1"/>
    <property type="molecule type" value="Genomic_DNA"/>
</dbReference>
<evidence type="ECO:0000256" key="1">
    <source>
        <dbReference type="SAM" id="MobiDB-lite"/>
    </source>
</evidence>